<dbReference type="Pfam" id="PF00249">
    <property type="entry name" value="Myb_DNA-binding"/>
    <property type="match status" value="1"/>
</dbReference>
<evidence type="ECO:0000256" key="4">
    <source>
        <dbReference type="ARBA" id="ARBA00023163"/>
    </source>
</evidence>
<evidence type="ECO:0000256" key="5">
    <source>
        <dbReference type="ARBA" id="ARBA00023242"/>
    </source>
</evidence>
<reference evidence="9" key="1">
    <citation type="journal article" date="2019" name="Database">
        <title>The radish genome database (RadishGD): an integrated information resource for radish genomics.</title>
        <authorList>
            <person name="Yu H.J."/>
            <person name="Baek S."/>
            <person name="Lee Y.J."/>
            <person name="Cho A."/>
            <person name="Mun J.H."/>
        </authorList>
    </citation>
    <scope>NUCLEOTIDE SEQUENCE [LARGE SCALE GENOMIC DNA]</scope>
    <source>
        <strain evidence="9">cv. WK10039</strain>
    </source>
</reference>
<evidence type="ECO:0000259" key="8">
    <source>
        <dbReference type="PROSITE" id="PS51294"/>
    </source>
</evidence>
<dbReference type="PANTHER" id="PTHR45614:SF171">
    <property type="entry name" value="(RAPE) HYPOTHETICAL PROTEIN"/>
    <property type="match status" value="1"/>
</dbReference>
<dbReference type="InterPro" id="IPR001005">
    <property type="entry name" value="SANT/Myb"/>
</dbReference>
<dbReference type="SMART" id="SM00717">
    <property type="entry name" value="SANT"/>
    <property type="match status" value="1"/>
</dbReference>
<keyword evidence="4" id="KW-0804">Transcription</keyword>
<dbReference type="RefSeq" id="XP_056860113.1">
    <property type="nucleotide sequence ID" value="XM_057004133.1"/>
</dbReference>
<dbReference type="FunFam" id="1.10.10.60:FF:000435">
    <property type="entry name" value="Transcription factor MYB124"/>
    <property type="match status" value="1"/>
</dbReference>
<keyword evidence="9" id="KW-1185">Reference proteome</keyword>
<feature type="domain" description="Myb-like" evidence="7">
    <location>
        <begin position="15"/>
        <end position="57"/>
    </location>
</feature>
<dbReference type="GO" id="GO:0005634">
    <property type="term" value="C:nucleus"/>
    <property type="evidence" value="ECO:0007669"/>
    <property type="project" value="UniProtKB-SubCell"/>
</dbReference>
<name>A0A9W3D9N3_RAPSA</name>
<gene>
    <name evidence="10" type="primary">LOC108835106</name>
</gene>
<dbReference type="GO" id="GO:0000978">
    <property type="term" value="F:RNA polymerase II cis-regulatory region sequence-specific DNA binding"/>
    <property type="evidence" value="ECO:0007669"/>
    <property type="project" value="TreeGrafter"/>
</dbReference>
<reference evidence="10" key="2">
    <citation type="submission" date="2025-08" db="UniProtKB">
        <authorList>
            <consortium name="RefSeq"/>
        </authorList>
    </citation>
    <scope>IDENTIFICATION</scope>
    <source>
        <tissue evidence="10">Leaf</tissue>
    </source>
</reference>
<accession>A0A9W3D9N3</accession>
<proteinExistence type="predicted"/>
<organism evidence="9 10">
    <name type="scientific">Raphanus sativus</name>
    <name type="common">Radish</name>
    <name type="synonym">Raphanus raphanistrum var. sativus</name>
    <dbReference type="NCBI Taxonomy" id="3726"/>
    <lineage>
        <taxon>Eukaryota</taxon>
        <taxon>Viridiplantae</taxon>
        <taxon>Streptophyta</taxon>
        <taxon>Embryophyta</taxon>
        <taxon>Tracheophyta</taxon>
        <taxon>Spermatophyta</taxon>
        <taxon>Magnoliopsida</taxon>
        <taxon>eudicotyledons</taxon>
        <taxon>Gunneridae</taxon>
        <taxon>Pentapetalae</taxon>
        <taxon>rosids</taxon>
        <taxon>malvids</taxon>
        <taxon>Brassicales</taxon>
        <taxon>Brassicaceae</taxon>
        <taxon>Brassiceae</taxon>
        <taxon>Raphanus</taxon>
    </lineage>
</organism>
<feature type="region of interest" description="Disordered" evidence="6">
    <location>
        <begin position="136"/>
        <end position="173"/>
    </location>
</feature>
<dbReference type="SUPFAM" id="SSF46689">
    <property type="entry name" value="Homeodomain-like"/>
    <property type="match status" value="1"/>
</dbReference>
<evidence type="ECO:0000259" key="7">
    <source>
        <dbReference type="PROSITE" id="PS50090"/>
    </source>
</evidence>
<evidence type="ECO:0000256" key="2">
    <source>
        <dbReference type="ARBA" id="ARBA00023015"/>
    </source>
</evidence>
<dbReference type="InterPro" id="IPR009057">
    <property type="entry name" value="Homeodomain-like_sf"/>
</dbReference>
<feature type="region of interest" description="Disordered" evidence="6">
    <location>
        <begin position="83"/>
        <end position="116"/>
    </location>
</feature>
<keyword evidence="2" id="KW-0805">Transcription regulation</keyword>
<evidence type="ECO:0000256" key="6">
    <source>
        <dbReference type="SAM" id="MobiDB-lite"/>
    </source>
</evidence>
<dbReference type="InterPro" id="IPR050560">
    <property type="entry name" value="MYB_TF"/>
</dbReference>
<dbReference type="PROSITE" id="PS51294">
    <property type="entry name" value="HTH_MYB"/>
    <property type="match status" value="1"/>
</dbReference>
<dbReference type="KEGG" id="rsz:108835106"/>
<feature type="compositionally biased region" description="Basic and acidic residues" evidence="6">
    <location>
        <begin position="162"/>
        <end position="173"/>
    </location>
</feature>
<dbReference type="CDD" id="cd00167">
    <property type="entry name" value="SANT"/>
    <property type="match status" value="1"/>
</dbReference>
<dbReference type="AlphaFoldDB" id="A0A9W3D9N3"/>
<evidence type="ECO:0000313" key="10">
    <source>
        <dbReference type="RefSeq" id="XP_056860113.1"/>
    </source>
</evidence>
<dbReference type="Gene3D" id="1.10.10.60">
    <property type="entry name" value="Homeodomain-like"/>
    <property type="match status" value="1"/>
</dbReference>
<dbReference type="InterPro" id="IPR017930">
    <property type="entry name" value="Myb_dom"/>
</dbReference>
<evidence type="ECO:0000256" key="3">
    <source>
        <dbReference type="ARBA" id="ARBA00023125"/>
    </source>
</evidence>
<protein>
    <submittedName>
        <fullName evidence="10">Transcription factor MYB88</fullName>
    </submittedName>
</protein>
<dbReference type="OrthoDB" id="2143914at2759"/>
<dbReference type="GeneID" id="108835106"/>
<dbReference type="GO" id="GO:0000981">
    <property type="term" value="F:DNA-binding transcription factor activity, RNA polymerase II-specific"/>
    <property type="evidence" value="ECO:0007669"/>
    <property type="project" value="TreeGrafter"/>
</dbReference>
<feature type="compositionally biased region" description="Polar residues" evidence="6">
    <location>
        <begin position="145"/>
        <end position="161"/>
    </location>
</feature>
<comment type="subcellular location">
    <subcellularLocation>
        <location evidence="1">Nucleus</location>
    </subcellularLocation>
</comment>
<keyword evidence="3" id="KW-0238">DNA-binding</keyword>
<dbReference type="Proteomes" id="UP000504610">
    <property type="component" value="Chromosome 2"/>
</dbReference>
<dbReference type="PROSITE" id="PS50090">
    <property type="entry name" value="MYB_LIKE"/>
    <property type="match status" value="1"/>
</dbReference>
<sequence length="201" mass="22305">MTGFTSCLLSEAEGWTPEEDTLLCEAQRLFGNRWTEIAKVVSGRTDNAVKNRFTTLCKKRAKYEAMAKENNIASSVNSNNKRMLLPDGITTPCKVESESPLAKKTRRSHIPDLKDIRSYGDRSHIKVLSGVNQQVRPPFSVLPHSATTVGSTEEQNQTNSTKESDGEHKGNQEVFLNKDDPKLTNLMQQAELLSSNPNAAI</sequence>
<evidence type="ECO:0000256" key="1">
    <source>
        <dbReference type="ARBA" id="ARBA00004123"/>
    </source>
</evidence>
<dbReference type="PANTHER" id="PTHR45614">
    <property type="entry name" value="MYB PROTEIN-RELATED"/>
    <property type="match status" value="1"/>
</dbReference>
<keyword evidence="5" id="KW-0539">Nucleus</keyword>
<feature type="domain" description="HTH myb-type" evidence="8">
    <location>
        <begin position="15"/>
        <end position="61"/>
    </location>
</feature>
<evidence type="ECO:0000313" key="9">
    <source>
        <dbReference type="Proteomes" id="UP000504610"/>
    </source>
</evidence>